<keyword evidence="2" id="KW-1185">Reference proteome</keyword>
<reference evidence="3" key="1">
    <citation type="submission" date="2022-11" db="UniProtKB">
        <authorList>
            <consortium name="WormBaseParasite"/>
        </authorList>
    </citation>
    <scope>IDENTIFICATION</scope>
</reference>
<organism evidence="2 3">
    <name type="scientific">Plectus sambesii</name>
    <dbReference type="NCBI Taxonomy" id="2011161"/>
    <lineage>
        <taxon>Eukaryota</taxon>
        <taxon>Metazoa</taxon>
        <taxon>Ecdysozoa</taxon>
        <taxon>Nematoda</taxon>
        <taxon>Chromadorea</taxon>
        <taxon>Plectida</taxon>
        <taxon>Plectina</taxon>
        <taxon>Plectoidea</taxon>
        <taxon>Plectidae</taxon>
        <taxon>Plectus</taxon>
    </lineage>
</organism>
<evidence type="ECO:0000313" key="2">
    <source>
        <dbReference type="Proteomes" id="UP000887566"/>
    </source>
</evidence>
<sequence length="134" mass="14888">MLGYDAFVASFLHLCYLNRDSDDAAIAMEDFVIASGVLILCALILIGLLIAMIATVYTWKKGLSRQKTTVQPFFVDLAASQAQQYPPPVYAEHLTTSVTHEDSLHNCQRTGHPTESPPTYQEFMQQAVFSYANP</sequence>
<feature type="transmembrane region" description="Helical" evidence="1">
    <location>
        <begin position="31"/>
        <end position="57"/>
    </location>
</feature>
<keyword evidence="1" id="KW-1133">Transmembrane helix</keyword>
<keyword evidence="1" id="KW-0472">Membrane</keyword>
<dbReference type="WBParaSite" id="PSAMB.scaffold2766size21416.g19024.t1">
    <property type="protein sequence ID" value="PSAMB.scaffold2766size21416.g19024.t1"/>
    <property type="gene ID" value="PSAMB.scaffold2766size21416.g19024"/>
</dbReference>
<dbReference type="AlphaFoldDB" id="A0A914W0E0"/>
<dbReference type="Proteomes" id="UP000887566">
    <property type="component" value="Unplaced"/>
</dbReference>
<name>A0A914W0E0_9BILA</name>
<proteinExistence type="predicted"/>
<protein>
    <submittedName>
        <fullName evidence="3">Uncharacterized protein</fullName>
    </submittedName>
</protein>
<accession>A0A914W0E0</accession>
<evidence type="ECO:0000313" key="3">
    <source>
        <dbReference type="WBParaSite" id="PSAMB.scaffold2766size21416.g19024.t1"/>
    </source>
</evidence>
<evidence type="ECO:0000256" key="1">
    <source>
        <dbReference type="SAM" id="Phobius"/>
    </source>
</evidence>
<keyword evidence="1" id="KW-0812">Transmembrane</keyword>